<proteinExistence type="predicted"/>
<keyword evidence="2" id="KW-1185">Reference proteome</keyword>
<sequence length="60" mass="6928">MRLVWKPTVHSIFEKLSSQESSPHFLPHSRALRICLPEIGPSPANFFAGSYRYSFSTYVR</sequence>
<organism evidence="1 2">
    <name type="scientific">Hyalomma asiaticum</name>
    <name type="common">Tick</name>
    <dbReference type="NCBI Taxonomy" id="266040"/>
    <lineage>
        <taxon>Eukaryota</taxon>
        <taxon>Metazoa</taxon>
        <taxon>Ecdysozoa</taxon>
        <taxon>Arthropoda</taxon>
        <taxon>Chelicerata</taxon>
        <taxon>Arachnida</taxon>
        <taxon>Acari</taxon>
        <taxon>Parasitiformes</taxon>
        <taxon>Ixodida</taxon>
        <taxon>Ixodoidea</taxon>
        <taxon>Ixodidae</taxon>
        <taxon>Hyalomminae</taxon>
        <taxon>Hyalomma</taxon>
    </lineage>
</organism>
<gene>
    <name evidence="1" type="ORF">HPB50_021013</name>
</gene>
<protein>
    <submittedName>
        <fullName evidence="1">Uncharacterized protein</fullName>
    </submittedName>
</protein>
<comment type="caution">
    <text evidence="1">The sequence shown here is derived from an EMBL/GenBank/DDBJ whole genome shotgun (WGS) entry which is preliminary data.</text>
</comment>
<accession>A0ACB7SS00</accession>
<reference evidence="1" key="1">
    <citation type="submission" date="2020-05" db="EMBL/GenBank/DDBJ databases">
        <title>Large-scale comparative analyses of tick genomes elucidate their genetic diversity and vector capacities.</title>
        <authorList>
            <person name="Jia N."/>
            <person name="Wang J."/>
            <person name="Shi W."/>
            <person name="Du L."/>
            <person name="Sun Y."/>
            <person name="Zhan W."/>
            <person name="Jiang J."/>
            <person name="Wang Q."/>
            <person name="Zhang B."/>
            <person name="Ji P."/>
            <person name="Sakyi L.B."/>
            <person name="Cui X."/>
            <person name="Yuan T."/>
            <person name="Jiang B."/>
            <person name="Yang W."/>
            <person name="Lam T.T.-Y."/>
            <person name="Chang Q."/>
            <person name="Ding S."/>
            <person name="Wang X."/>
            <person name="Zhu J."/>
            <person name="Ruan X."/>
            <person name="Zhao L."/>
            <person name="Wei J."/>
            <person name="Que T."/>
            <person name="Du C."/>
            <person name="Cheng J."/>
            <person name="Dai P."/>
            <person name="Han X."/>
            <person name="Huang E."/>
            <person name="Gao Y."/>
            <person name="Liu J."/>
            <person name="Shao H."/>
            <person name="Ye R."/>
            <person name="Li L."/>
            <person name="Wei W."/>
            <person name="Wang X."/>
            <person name="Wang C."/>
            <person name="Yang T."/>
            <person name="Huo Q."/>
            <person name="Li W."/>
            <person name="Guo W."/>
            <person name="Chen H."/>
            <person name="Zhou L."/>
            <person name="Ni X."/>
            <person name="Tian J."/>
            <person name="Zhou Y."/>
            <person name="Sheng Y."/>
            <person name="Liu T."/>
            <person name="Pan Y."/>
            <person name="Xia L."/>
            <person name="Li J."/>
            <person name="Zhao F."/>
            <person name="Cao W."/>
        </authorList>
    </citation>
    <scope>NUCLEOTIDE SEQUENCE</scope>
    <source>
        <strain evidence="1">Hyas-2018</strain>
    </source>
</reference>
<evidence type="ECO:0000313" key="1">
    <source>
        <dbReference type="EMBL" id="KAH6936726.1"/>
    </source>
</evidence>
<name>A0ACB7SS00_HYAAI</name>
<dbReference type="EMBL" id="CM023483">
    <property type="protein sequence ID" value="KAH6936726.1"/>
    <property type="molecule type" value="Genomic_DNA"/>
</dbReference>
<evidence type="ECO:0000313" key="2">
    <source>
        <dbReference type="Proteomes" id="UP000821845"/>
    </source>
</evidence>
<dbReference type="Proteomes" id="UP000821845">
    <property type="component" value="Chromosome 3"/>
</dbReference>